<dbReference type="SUPFAM" id="SSF81383">
    <property type="entry name" value="F-box domain"/>
    <property type="match status" value="1"/>
</dbReference>
<gene>
    <name evidence="4" type="ORF">C7999DRAFT_38232</name>
</gene>
<feature type="compositionally biased region" description="Low complexity" evidence="2">
    <location>
        <begin position="993"/>
        <end position="1002"/>
    </location>
</feature>
<evidence type="ECO:0000256" key="1">
    <source>
        <dbReference type="ARBA" id="ARBA00022581"/>
    </source>
</evidence>
<feature type="compositionally biased region" description="Basic and acidic residues" evidence="2">
    <location>
        <begin position="1376"/>
        <end position="1396"/>
    </location>
</feature>
<organism evidence="4 5">
    <name type="scientific">Corynascus novoguineensis</name>
    <dbReference type="NCBI Taxonomy" id="1126955"/>
    <lineage>
        <taxon>Eukaryota</taxon>
        <taxon>Fungi</taxon>
        <taxon>Dikarya</taxon>
        <taxon>Ascomycota</taxon>
        <taxon>Pezizomycotina</taxon>
        <taxon>Sordariomycetes</taxon>
        <taxon>Sordariomycetidae</taxon>
        <taxon>Sordariales</taxon>
        <taxon>Chaetomiaceae</taxon>
        <taxon>Corynascus</taxon>
    </lineage>
</organism>
<feature type="compositionally biased region" description="Basic and acidic residues" evidence="2">
    <location>
        <begin position="439"/>
        <end position="456"/>
    </location>
</feature>
<evidence type="ECO:0000256" key="2">
    <source>
        <dbReference type="SAM" id="MobiDB-lite"/>
    </source>
</evidence>
<feature type="domain" description="DUF7892" evidence="3">
    <location>
        <begin position="785"/>
        <end position="937"/>
    </location>
</feature>
<feature type="compositionally biased region" description="Polar residues" evidence="2">
    <location>
        <begin position="1102"/>
        <end position="1116"/>
    </location>
</feature>
<dbReference type="InterPro" id="IPR036047">
    <property type="entry name" value="F-box-like_dom_sf"/>
</dbReference>
<evidence type="ECO:0000313" key="5">
    <source>
        <dbReference type="Proteomes" id="UP001303647"/>
    </source>
</evidence>
<feature type="region of interest" description="Disordered" evidence="2">
    <location>
        <begin position="1340"/>
        <end position="1396"/>
    </location>
</feature>
<reference evidence="4" key="1">
    <citation type="journal article" date="2023" name="Mol. Phylogenet. Evol.">
        <title>Genome-scale phylogeny and comparative genomics of the fungal order Sordariales.</title>
        <authorList>
            <person name="Hensen N."/>
            <person name="Bonometti L."/>
            <person name="Westerberg I."/>
            <person name="Brannstrom I.O."/>
            <person name="Guillou S."/>
            <person name="Cros-Aarteil S."/>
            <person name="Calhoun S."/>
            <person name="Haridas S."/>
            <person name="Kuo A."/>
            <person name="Mondo S."/>
            <person name="Pangilinan J."/>
            <person name="Riley R."/>
            <person name="LaButti K."/>
            <person name="Andreopoulos B."/>
            <person name="Lipzen A."/>
            <person name="Chen C."/>
            <person name="Yan M."/>
            <person name="Daum C."/>
            <person name="Ng V."/>
            <person name="Clum A."/>
            <person name="Steindorff A."/>
            <person name="Ohm R.A."/>
            <person name="Martin F."/>
            <person name="Silar P."/>
            <person name="Natvig D.O."/>
            <person name="Lalanne C."/>
            <person name="Gautier V."/>
            <person name="Ament-Velasquez S.L."/>
            <person name="Kruys A."/>
            <person name="Hutchinson M.I."/>
            <person name="Powell A.J."/>
            <person name="Barry K."/>
            <person name="Miller A.N."/>
            <person name="Grigoriev I.V."/>
            <person name="Debuchy R."/>
            <person name="Gladieux P."/>
            <person name="Hiltunen Thoren M."/>
            <person name="Johannesson H."/>
        </authorList>
    </citation>
    <scope>NUCLEOTIDE SEQUENCE</scope>
    <source>
        <strain evidence="4">CBS 359.72</strain>
    </source>
</reference>
<reference evidence="4" key="2">
    <citation type="submission" date="2023-05" db="EMBL/GenBank/DDBJ databases">
        <authorList>
            <consortium name="Lawrence Berkeley National Laboratory"/>
            <person name="Steindorff A."/>
            <person name="Hensen N."/>
            <person name="Bonometti L."/>
            <person name="Westerberg I."/>
            <person name="Brannstrom I.O."/>
            <person name="Guillou S."/>
            <person name="Cros-Aarteil S."/>
            <person name="Calhoun S."/>
            <person name="Haridas S."/>
            <person name="Kuo A."/>
            <person name="Mondo S."/>
            <person name="Pangilinan J."/>
            <person name="Riley R."/>
            <person name="Labutti K."/>
            <person name="Andreopoulos B."/>
            <person name="Lipzen A."/>
            <person name="Chen C."/>
            <person name="Yanf M."/>
            <person name="Daum C."/>
            <person name="Ng V."/>
            <person name="Clum A."/>
            <person name="Ohm R."/>
            <person name="Martin F."/>
            <person name="Silar P."/>
            <person name="Natvig D."/>
            <person name="Lalanne C."/>
            <person name="Gautier V."/>
            <person name="Ament-Velasquez S.L."/>
            <person name="Kruys A."/>
            <person name="Hutchinson M.I."/>
            <person name="Powell A.J."/>
            <person name="Barry K."/>
            <person name="Miller A.N."/>
            <person name="Grigoriev I.V."/>
            <person name="Debuchy R."/>
            <person name="Gladieux P."/>
            <person name="Thoren M.H."/>
            <person name="Johannesson H."/>
        </authorList>
    </citation>
    <scope>NUCLEOTIDE SEQUENCE</scope>
    <source>
        <strain evidence="4">CBS 359.72</strain>
    </source>
</reference>
<feature type="region of interest" description="Disordered" evidence="2">
    <location>
        <begin position="964"/>
        <end position="1180"/>
    </location>
</feature>
<dbReference type="EMBL" id="MU857610">
    <property type="protein sequence ID" value="KAK4250867.1"/>
    <property type="molecule type" value="Genomic_DNA"/>
</dbReference>
<evidence type="ECO:0000259" key="3">
    <source>
        <dbReference type="Pfam" id="PF25422"/>
    </source>
</evidence>
<feature type="compositionally biased region" description="Basic and acidic residues" evidence="2">
    <location>
        <begin position="1083"/>
        <end position="1099"/>
    </location>
</feature>
<dbReference type="PANTHER" id="PTHR13037:SF24">
    <property type="entry name" value="POLYCOMB PROTEIN PCL-RELATED"/>
    <property type="match status" value="1"/>
</dbReference>
<keyword evidence="1" id="KW-0945">Host-virus interaction</keyword>
<feature type="region of interest" description="Disordered" evidence="2">
    <location>
        <begin position="28"/>
        <end position="68"/>
    </location>
</feature>
<feature type="compositionally biased region" description="Basic and acidic residues" evidence="2">
    <location>
        <begin position="53"/>
        <end position="68"/>
    </location>
</feature>
<feature type="compositionally biased region" description="Polar residues" evidence="2">
    <location>
        <begin position="1018"/>
        <end position="1032"/>
    </location>
</feature>
<dbReference type="InterPro" id="IPR057214">
    <property type="entry name" value="DUF7892"/>
</dbReference>
<feature type="compositionally biased region" description="Pro residues" evidence="2">
    <location>
        <begin position="701"/>
        <end position="724"/>
    </location>
</feature>
<feature type="compositionally biased region" description="Polar residues" evidence="2">
    <location>
        <begin position="1134"/>
        <end position="1158"/>
    </location>
</feature>
<protein>
    <recommendedName>
        <fullName evidence="3">DUF7892 domain-containing protein</fullName>
    </recommendedName>
</protein>
<accession>A0AAN7D0T0</accession>
<evidence type="ECO:0000313" key="4">
    <source>
        <dbReference type="EMBL" id="KAK4250867.1"/>
    </source>
</evidence>
<name>A0AAN7D0T0_9PEZI</name>
<feature type="region of interest" description="Disordered" evidence="2">
    <location>
        <begin position="431"/>
        <end position="469"/>
    </location>
</feature>
<dbReference type="Proteomes" id="UP001303647">
    <property type="component" value="Unassembled WGS sequence"/>
</dbReference>
<dbReference type="PANTHER" id="PTHR13037">
    <property type="entry name" value="FORMIN"/>
    <property type="match status" value="1"/>
</dbReference>
<comment type="caution">
    <text evidence="4">The sequence shown here is derived from an EMBL/GenBank/DDBJ whole genome shotgun (WGS) entry which is preliminary data.</text>
</comment>
<dbReference type="CDD" id="cd09917">
    <property type="entry name" value="F-box_SF"/>
    <property type="match status" value="1"/>
</dbReference>
<feature type="compositionally biased region" description="Basic and acidic residues" evidence="2">
    <location>
        <begin position="1053"/>
        <end position="1068"/>
    </location>
</feature>
<sequence length="1396" mass="154820">MENTPQNGTGAGGAAAAAVSDCTLVDELPELGKKRKPPDDGMSPDHVGTSSFRSEHVDKRVKLADDNAGRSRSELTASRWDKSLLPAEIWHRIFTFCPPKTLGNLLAVSKLFNLYLDPSSLDRKELHSSSFTSGALGRMQPNAIWQASRRLFWPQLPAPLRSKTELAMWRLACSPRCQNCGKLDAQRLTSRTSRHPGPGAEGVAAIWAFGIRVCATCLLKGSEKEVDLEISPSVPAAIIPALPFVSLTQDREVFSPTTLEASHSPADLQLTKLFSKSDIEALLKEFLQVKEMGQGTVAEWLKGLPGRGTDLRHEAAKWEKWESSGGVVRMCSLLYPGYEPQIPNLSLEKASTDPAIASAPAQGRHERTAEEAAELKEARKAEIERRCLLLSPPLTAEVLRHIPSFQAATQIVANLDDDAWERLKPRLQAQRGEAEMALEAEKRDRSKGEKQAREPSHLQTTLAADKEARDRVDKEWEDAQALLRVKIAGYADEVLREKWGKGKKVTRENCSRFAVDSLLYVRARFYADIAKDVAAARAAGKTPAADPPNGPFTQKLTLENMKWIFDTKFKPHTESYRKELFYCNGCEGNHKAFGFEGVIQHYAAKHTTALSLGSIVVHWRAEWPEHPPFCASPRTAIPPSNPHVTGGFAISGGAPPPAQYGYTPSVPLPPAPLYPSPIGYGCPPPTYNVHYPQALPLQQPYQPPPAAPPPFAPPPSYEPQPPYTIPPAPYSAFQPPTVPYVPPTVEPGSSYVPTQSVQYDNLHGSYPAYASGSQYTPHQPSAYPNLYHTKVDDIARNAREVWRVLGDIRDLPGNVRVFVTIHHLVKRFQSRFYETPPLSMFIDGLSNNKEMRPVRNVNGLVCRACRLGLGNAASVEEDRKDFSLPQLANHFQSKHIEPLQRPQAAGPPLNWITDMVSVSNVAALPFIASSANEPQKALLSAAFPDAFGPWPAPDAEQLNFRESRQHKRDVAAKHSDDTPDTRGRGQADSGDTSSSSNLVSKSTGFHTHYHASAKSPHDTTPGTVSENGQSVHSDGGRQMSRGPRPNSGSNRNYDQRRATGRFNRDQLRGRSFPGEQRSGKMHTASEARTNPEPENERVVRPTRQTNTSPSQPSFSRPEQPGLGVARQGPAQLKTEATATRQVENSYPSSVNDGGNSITAALDSNLERMQSPRAQRQYEEPDSTMYRYHGDLGVGQNLQPVPKAFDQYGDREFRTRSPPEFSRVRGIDEGRLGPAYEPRPVGYGRQENVYSPRRVQPTFVEPIPRHTDMERFGLQTPESGGRIQDMALPEADYHRCRDDMRMRPRPPVEAYEIVHVIDEHGEYYIRRPVRREPGARYVYEERSVRQSSDHYPASEPVYASLPRPSSARVTAAPNSRPGDRRADPKYCEEYDPRFPAA</sequence>
<keyword evidence="5" id="KW-1185">Reference proteome</keyword>
<proteinExistence type="predicted"/>
<feature type="region of interest" description="Disordered" evidence="2">
    <location>
        <begin position="698"/>
        <end position="724"/>
    </location>
</feature>
<feature type="compositionally biased region" description="Basic and acidic residues" evidence="2">
    <location>
        <begin position="964"/>
        <end position="985"/>
    </location>
</feature>
<dbReference type="Pfam" id="PF25422">
    <property type="entry name" value="DUF7892"/>
    <property type="match status" value="1"/>
</dbReference>